<protein>
    <submittedName>
        <fullName evidence="1">Uncharacterized protein</fullName>
    </submittedName>
</protein>
<dbReference type="Gene3D" id="1.10.10.1250">
    <property type="entry name" value="RNA polymerase, subunit delta, N-terminal domain"/>
    <property type="match status" value="1"/>
</dbReference>
<organism evidence="1">
    <name type="scientific">marine sediment metagenome</name>
    <dbReference type="NCBI Taxonomy" id="412755"/>
    <lineage>
        <taxon>unclassified sequences</taxon>
        <taxon>metagenomes</taxon>
        <taxon>ecological metagenomes</taxon>
    </lineage>
</organism>
<feature type="non-terminal residue" evidence="1">
    <location>
        <position position="1"/>
    </location>
</feature>
<sequence length="163" mass="19520">FVHVGWGRWQLAGWAAQPEPPEHEPKAQREVVVINDEIWNAVTTIEENDYVYKLLEKIRKPLSFDEICSRLADYLKVDVYELRATGFLKAYDERFRRLDNGSWALEKWFEKPSAQKPEPEQPPNVLVKPKKSFWTDKFWLILKNLVVSVKRYYSRFFNLIFRK</sequence>
<dbReference type="AlphaFoldDB" id="X1HJE3"/>
<proteinExistence type="predicted"/>
<evidence type="ECO:0000313" key="1">
    <source>
        <dbReference type="EMBL" id="GAH69592.1"/>
    </source>
</evidence>
<accession>X1HJE3</accession>
<dbReference type="EMBL" id="BARU01029672">
    <property type="protein sequence ID" value="GAH69592.1"/>
    <property type="molecule type" value="Genomic_DNA"/>
</dbReference>
<comment type="caution">
    <text evidence="1">The sequence shown here is derived from an EMBL/GenBank/DDBJ whole genome shotgun (WGS) entry which is preliminary data.</text>
</comment>
<gene>
    <name evidence="1" type="ORF">S03H2_47162</name>
</gene>
<reference evidence="1" key="1">
    <citation type="journal article" date="2014" name="Front. Microbiol.">
        <title>High frequency of phylogenetically diverse reductive dehalogenase-homologous genes in deep subseafloor sedimentary metagenomes.</title>
        <authorList>
            <person name="Kawai M."/>
            <person name="Futagami T."/>
            <person name="Toyoda A."/>
            <person name="Takaki Y."/>
            <person name="Nishi S."/>
            <person name="Hori S."/>
            <person name="Arai W."/>
            <person name="Tsubouchi T."/>
            <person name="Morono Y."/>
            <person name="Uchiyama I."/>
            <person name="Ito T."/>
            <person name="Fujiyama A."/>
            <person name="Inagaki F."/>
            <person name="Takami H."/>
        </authorList>
    </citation>
    <scope>NUCLEOTIDE SEQUENCE</scope>
    <source>
        <strain evidence="1">Expedition CK06-06</strain>
    </source>
</reference>
<dbReference type="InterPro" id="IPR038087">
    <property type="entry name" value="RNAP_delta_N_dom_sf"/>
</dbReference>
<name>X1HJE3_9ZZZZ</name>